<proteinExistence type="predicted"/>
<protein>
    <submittedName>
        <fullName evidence="2">Type IV pilus assembly PilZ</fullName>
    </submittedName>
</protein>
<dbReference type="SUPFAM" id="SSF141371">
    <property type="entry name" value="PilZ domain-like"/>
    <property type="match status" value="1"/>
</dbReference>
<dbReference type="AlphaFoldDB" id="A0A099KGV9"/>
<dbReference type="PATRIC" id="fig|28229.4.peg.2731"/>
<organism evidence="2 3">
    <name type="scientific">Colwellia psychrerythraea</name>
    <name type="common">Vibrio psychroerythus</name>
    <dbReference type="NCBI Taxonomy" id="28229"/>
    <lineage>
        <taxon>Bacteria</taxon>
        <taxon>Pseudomonadati</taxon>
        <taxon>Pseudomonadota</taxon>
        <taxon>Gammaproteobacteria</taxon>
        <taxon>Alteromonadales</taxon>
        <taxon>Colwelliaceae</taxon>
        <taxon>Colwellia</taxon>
    </lineage>
</organism>
<evidence type="ECO:0000259" key="1">
    <source>
        <dbReference type="Pfam" id="PF07238"/>
    </source>
</evidence>
<name>A0A099KGV9_COLPS</name>
<evidence type="ECO:0000313" key="2">
    <source>
        <dbReference type="EMBL" id="KGJ90024.1"/>
    </source>
</evidence>
<accession>A0A099KGV9</accession>
<dbReference type="RefSeq" id="WP_033094419.1">
    <property type="nucleotide sequence ID" value="NZ_JQED01000037.1"/>
</dbReference>
<comment type="caution">
    <text evidence="2">The sequence shown here is derived from an EMBL/GenBank/DDBJ whole genome shotgun (WGS) entry which is preliminary data.</text>
</comment>
<gene>
    <name evidence="2" type="ORF">ND2E_3580</name>
</gene>
<feature type="domain" description="PilZ" evidence="1">
    <location>
        <begin position="6"/>
        <end position="99"/>
    </location>
</feature>
<dbReference type="Pfam" id="PF07238">
    <property type="entry name" value="PilZ"/>
    <property type="match status" value="1"/>
</dbReference>
<sequence length="99" mass="11281">MKDFDDKRDYYRMMINSEVVVTVIDDEVNSQLSATCRDLSATGMAFEIEHPLAISTHVRVRVDSASSQIQALDIRGRVVRIEEESKNFYLIGIAIEEID</sequence>
<evidence type="ECO:0000313" key="3">
    <source>
        <dbReference type="Proteomes" id="UP000029843"/>
    </source>
</evidence>
<dbReference type="OrthoDB" id="5290589at2"/>
<dbReference type="InterPro" id="IPR009875">
    <property type="entry name" value="PilZ_domain"/>
</dbReference>
<dbReference type="EMBL" id="JQED01000037">
    <property type="protein sequence ID" value="KGJ90024.1"/>
    <property type="molecule type" value="Genomic_DNA"/>
</dbReference>
<reference evidence="2 3" key="1">
    <citation type="submission" date="2014-08" db="EMBL/GenBank/DDBJ databases">
        <title>Genomic and Phenotypic Diversity of Colwellia psychrerythraea strains from Disparate Marine Basins.</title>
        <authorList>
            <person name="Techtmann S.M."/>
            <person name="Stelling S.C."/>
            <person name="Utturkar S.M."/>
            <person name="Alshibli N."/>
            <person name="Harris A."/>
            <person name="Brown S.D."/>
            <person name="Hazen T.C."/>
        </authorList>
    </citation>
    <scope>NUCLEOTIDE SEQUENCE [LARGE SCALE GENOMIC DNA]</scope>
    <source>
        <strain evidence="2 3">ND2E</strain>
    </source>
</reference>
<dbReference type="Proteomes" id="UP000029843">
    <property type="component" value="Unassembled WGS sequence"/>
</dbReference>
<dbReference type="GO" id="GO:0035438">
    <property type="term" value="F:cyclic-di-GMP binding"/>
    <property type="evidence" value="ECO:0007669"/>
    <property type="project" value="InterPro"/>
</dbReference>
<dbReference type="Gene3D" id="2.40.10.220">
    <property type="entry name" value="predicted glycosyltransferase like domains"/>
    <property type="match status" value="1"/>
</dbReference>